<proteinExistence type="predicted"/>
<gene>
    <name evidence="1" type="ordered locus">RBRH_00418</name>
</gene>
<dbReference type="AlphaFoldDB" id="E5ATS5"/>
<dbReference type="Proteomes" id="UP000007437">
    <property type="component" value="Plasmid pBRH01"/>
</dbReference>
<evidence type="ECO:0000313" key="2">
    <source>
        <dbReference type="Proteomes" id="UP000007437"/>
    </source>
</evidence>
<geneLocation type="plasmid" evidence="1 2">
    <name>pBRH01</name>
</geneLocation>
<name>E5ATS5_MYCRK</name>
<organism evidence="1 2">
    <name type="scientific">Mycetohabitans rhizoxinica (strain DSM 19002 / CIP 109453 / HKI 454)</name>
    <name type="common">Paraburkholderia rhizoxinica</name>
    <dbReference type="NCBI Taxonomy" id="882378"/>
    <lineage>
        <taxon>Bacteria</taxon>
        <taxon>Pseudomonadati</taxon>
        <taxon>Pseudomonadota</taxon>
        <taxon>Betaproteobacteria</taxon>
        <taxon>Burkholderiales</taxon>
        <taxon>Burkholderiaceae</taxon>
        <taxon>Mycetohabitans</taxon>
    </lineage>
</organism>
<reference evidence="1 2" key="1">
    <citation type="journal article" date="2011" name="J. Bacteriol.">
        <title>Complete genome sequence of Burkholderia rhizoxinica, an endosymbiont of Rhizopus microsporus.</title>
        <authorList>
            <person name="Lackner G."/>
            <person name="Moebius N."/>
            <person name="Partida-Martinez L."/>
            <person name="Hertweck C."/>
        </authorList>
    </citation>
    <scope>NUCLEOTIDE SEQUENCE [LARGE SCALE GENOMIC DNA]</scope>
    <source>
        <strain evidence="2">DSM 19002 / CIP 109453 / HKI 454</strain>
        <plasmid evidence="1 2">pBRH01</plasmid>
    </source>
</reference>
<dbReference type="KEGG" id="brh:RBRH_00418"/>
<dbReference type="EMBL" id="FR687360">
    <property type="protein sequence ID" value="CBW76499.1"/>
    <property type="molecule type" value="Genomic_DNA"/>
</dbReference>
<evidence type="ECO:0000313" key="1">
    <source>
        <dbReference type="EMBL" id="CBW76499.1"/>
    </source>
</evidence>
<protein>
    <submittedName>
        <fullName evidence="1">Uncharacterized protein</fullName>
    </submittedName>
</protein>
<sequence length="57" mass="6502">MSVLANPMMLMVTLADLIRAIACVTTLDRRMMCHWIHASEFPERAQRPPATSKLDPY</sequence>
<dbReference type="HOGENOM" id="CLU_2987884_0_0_4"/>
<keyword evidence="1" id="KW-0614">Plasmid</keyword>
<accession>E5ATS5</accession>